<dbReference type="AlphaFoldDB" id="A0A246WR42"/>
<sequence>MDQSDIRPRSTYIGNGGITRTVQSINMDLDGRLIVYWRAVRPKKSTEPIADAEVLEQFAEWAKAIKDSQSSDLQHYFS</sequence>
<evidence type="ECO:0000313" key="1">
    <source>
        <dbReference type="EMBL" id="OWY28810.1"/>
    </source>
</evidence>
<proteinExistence type="predicted"/>
<dbReference type="EMBL" id="NJGU01000006">
    <property type="protein sequence ID" value="OWY28810.1"/>
    <property type="molecule type" value="Genomic_DNA"/>
</dbReference>
<comment type="caution">
    <text evidence="1">The sequence shown here is derived from an EMBL/GenBank/DDBJ whole genome shotgun (WGS) entry which is preliminary data.</text>
</comment>
<gene>
    <name evidence="1" type="ORF">CEJ42_12605</name>
</gene>
<protein>
    <submittedName>
        <fullName evidence="1">Uncharacterized protein</fullName>
    </submittedName>
</protein>
<dbReference type="Proteomes" id="UP000197596">
    <property type="component" value="Unassembled WGS sequence"/>
</dbReference>
<accession>A0A246WR42</accession>
<organism evidence="1 2">
    <name type="scientific">Herbaspirillum robiniae</name>
    <dbReference type="NCBI Taxonomy" id="2014887"/>
    <lineage>
        <taxon>Bacteria</taxon>
        <taxon>Pseudomonadati</taxon>
        <taxon>Pseudomonadota</taxon>
        <taxon>Betaproteobacteria</taxon>
        <taxon>Burkholderiales</taxon>
        <taxon>Oxalobacteraceae</taxon>
        <taxon>Herbaspirillum</taxon>
    </lineage>
</organism>
<reference evidence="1 2" key="1">
    <citation type="submission" date="2017-06" db="EMBL/GenBank/DDBJ databases">
        <title>Herbaspirillum phytohormonus sp. nov., isolated from the root nodule of Robinia pseudoacacia in lead-zinc mine.</title>
        <authorList>
            <person name="Fan M."/>
            <person name="Lin Y."/>
        </authorList>
    </citation>
    <scope>NUCLEOTIDE SEQUENCE [LARGE SCALE GENOMIC DNA]</scope>
    <source>
        <strain evidence="1 2">HZ10</strain>
    </source>
</reference>
<name>A0A246WR42_9BURK</name>
<dbReference type="RefSeq" id="WP_088751292.1">
    <property type="nucleotide sequence ID" value="NZ_NJGU01000006.1"/>
</dbReference>
<evidence type="ECO:0000313" key="2">
    <source>
        <dbReference type="Proteomes" id="UP000197596"/>
    </source>
</evidence>